<keyword evidence="5" id="KW-1185">Reference proteome</keyword>
<dbReference type="Gene3D" id="1.20.58.60">
    <property type="match status" value="1"/>
</dbReference>
<dbReference type="SUPFAM" id="SSF47473">
    <property type="entry name" value="EF-hand"/>
    <property type="match status" value="1"/>
</dbReference>
<dbReference type="InterPro" id="IPR001715">
    <property type="entry name" value="CH_dom"/>
</dbReference>
<dbReference type="PROSITE" id="PS50021">
    <property type="entry name" value="CH"/>
    <property type="match status" value="2"/>
</dbReference>
<organism evidence="4 5">
    <name type="scientific">Tritrichomonas musculus</name>
    <dbReference type="NCBI Taxonomy" id="1915356"/>
    <lineage>
        <taxon>Eukaryota</taxon>
        <taxon>Metamonada</taxon>
        <taxon>Parabasalia</taxon>
        <taxon>Tritrichomonadida</taxon>
        <taxon>Tritrichomonadidae</taxon>
        <taxon>Tritrichomonas</taxon>
    </lineage>
</organism>
<dbReference type="Gene3D" id="1.10.418.10">
    <property type="entry name" value="Calponin-like domain"/>
    <property type="match status" value="2"/>
</dbReference>
<dbReference type="SMART" id="SM00033">
    <property type="entry name" value="CH"/>
    <property type="match status" value="2"/>
</dbReference>
<dbReference type="PROSITE" id="PS50222">
    <property type="entry name" value="EF_HAND_2"/>
    <property type="match status" value="1"/>
</dbReference>
<accession>A0ABR2IF15</accession>
<feature type="domain" description="Calponin-homology (CH)" evidence="2">
    <location>
        <begin position="19"/>
        <end position="126"/>
    </location>
</feature>
<evidence type="ECO:0000259" key="3">
    <source>
        <dbReference type="PROSITE" id="PS50222"/>
    </source>
</evidence>
<feature type="coiled-coil region" evidence="1">
    <location>
        <begin position="350"/>
        <end position="403"/>
    </location>
</feature>
<feature type="domain" description="EF-hand" evidence="3">
    <location>
        <begin position="1009"/>
        <end position="1044"/>
    </location>
</feature>
<dbReference type="Pfam" id="PF00307">
    <property type="entry name" value="CH"/>
    <property type="match status" value="2"/>
</dbReference>
<dbReference type="PANTHER" id="PTHR11915">
    <property type="entry name" value="SPECTRIN/FILAMIN RELATED CYTOSKELETAL PROTEIN"/>
    <property type="match status" value="1"/>
</dbReference>
<feature type="domain" description="Calponin-homology (CH)" evidence="2">
    <location>
        <begin position="135"/>
        <end position="239"/>
    </location>
</feature>
<keyword evidence="1" id="KW-0175">Coiled coil</keyword>
<dbReference type="SUPFAM" id="SSF47576">
    <property type="entry name" value="Calponin-homology domain, CH-domain"/>
    <property type="match status" value="1"/>
</dbReference>
<proteinExistence type="predicted"/>
<feature type="coiled-coil region" evidence="1">
    <location>
        <begin position="933"/>
        <end position="970"/>
    </location>
</feature>
<protein>
    <recommendedName>
        <fullName evidence="6">Alpha-actinin</fullName>
    </recommendedName>
</protein>
<dbReference type="InterPro" id="IPR002048">
    <property type="entry name" value="EF_hand_dom"/>
</dbReference>
<comment type="caution">
    <text evidence="4">The sequence shown here is derived from an EMBL/GenBank/DDBJ whole genome shotgun (WGS) entry which is preliminary data.</text>
</comment>
<gene>
    <name evidence="4" type="ORF">M9Y10_012572</name>
</gene>
<dbReference type="InterPro" id="IPR011992">
    <property type="entry name" value="EF-hand-dom_pair"/>
</dbReference>
<feature type="coiled-coil region" evidence="1">
    <location>
        <begin position="694"/>
        <end position="749"/>
    </location>
</feature>
<evidence type="ECO:0000259" key="2">
    <source>
        <dbReference type="PROSITE" id="PS50021"/>
    </source>
</evidence>
<evidence type="ECO:0000313" key="4">
    <source>
        <dbReference type="EMBL" id="KAK8860880.1"/>
    </source>
</evidence>
<reference evidence="4 5" key="1">
    <citation type="submission" date="2024-04" db="EMBL/GenBank/DDBJ databases">
        <title>Tritrichomonas musculus Genome.</title>
        <authorList>
            <person name="Alves-Ferreira E."/>
            <person name="Grigg M."/>
            <person name="Lorenzi H."/>
            <person name="Galac M."/>
        </authorList>
    </citation>
    <scope>NUCLEOTIDE SEQUENCE [LARGE SCALE GENOMIC DNA]</scope>
    <source>
        <strain evidence="4 5">EAF2021</strain>
    </source>
</reference>
<sequence length="1139" mass="128355">MTGRESTMKQGILNKAWEETQIKVFSRWCAKHLRVRNIPFETLRTEFSNGVKLINLLEIIGGEKMDGRWHANPKNRFQMLENCQLAIHYITEIKKIKLIGIHPEDIVDCNLKLTLGLIWSCILKFVIEDISVEEATARDALLIWCKKNTQGYEDVNITNFTTSWSSGLGFCALINHFRPDVLDYNALDRSDHTANCVAAFDACKKLGITVFLDPEDLVNTTPDDKSVVTQVSEFFHFFAGQSKTQQSADKIRNTIAIQKILEDLLSNYEKQAQDTIDAINTEKTNITDTSYEKTVPGTKAKLVDVVKYGRVGRPHIVELRGTALSTWANLVTNCRSNSRPIPKPKEGLDVESLDNAFNDLEETQAQTRARVTQELHDLEDALLKEFDEKCQAITSQANDIKERSGSLNGSLKEQGETLQSLLSEANELLPNVETLQEPYDELTSLNLSQKTNNTPYSVRNTVEQVISHLNRLIDQNNAAIIEEENQAKIAAYNAKAQKYVDEEKALEQSLSEIQGSTDERRDAWLNKQEEITQKREAVNELVPDFNQLASEGLHLSIVNTPESISDSYSKLLTQCILANQKVFDEMVAEYDQLAQALEQPINDISTQSDNLSGSLEEQGNTIANLIQRAQAIQNDIPTTLNDPYEKICKFNLQLKVKQSPADLNGSVEMLLTKLARLSELNKAAIIEEQNKALIDQYNQLAASYNQQVNDFEESVKSIDGDYASKRDALISKQQELLQKREEASKALEEPFHNLEKGGLHLKVETTPSTISSHYAAIFNDITNSLNQCYAQMVSNYDQNTIQIADNIKQINDQLENQAASGDIESFKSAIDNLQSQTQPIQEQLKSLDVPYDELTQFKLNYKAKFSPNDVRSMYEQLVSQLQHKEKSVEAQMTSKANEERINAYNEKASGIINAVKAIDAEIGSVEGSNEERISKLNKKEEQISAKNADVEELSNLYNDLEKNELHLEIENTPSTVQTFISNANSHAESVIQAIHKAIAQEKGLEISQDEINEFRENFNYFDKDQDKALVPFEFVACLTAMGDSITEEEAKQIINKYSPGAAALDFKSYVNFMLDRHSKKETPESTKEAFLSISQNSPVITDQQLAQYFSPEDCEYLKTHMKQVDGGYDFAGYVDSIYG</sequence>
<dbReference type="Proteomes" id="UP001470230">
    <property type="component" value="Unassembled WGS sequence"/>
</dbReference>
<dbReference type="Gene3D" id="1.10.238.10">
    <property type="entry name" value="EF-hand"/>
    <property type="match status" value="2"/>
</dbReference>
<dbReference type="SMART" id="SM01184">
    <property type="entry name" value="efhand_Ca_insen"/>
    <property type="match status" value="1"/>
</dbReference>
<dbReference type="EMBL" id="JAPFFF010000018">
    <property type="protein sequence ID" value="KAK8860880.1"/>
    <property type="molecule type" value="Genomic_DNA"/>
</dbReference>
<evidence type="ECO:0008006" key="6">
    <source>
        <dbReference type="Google" id="ProtNLM"/>
    </source>
</evidence>
<evidence type="ECO:0000256" key="1">
    <source>
        <dbReference type="SAM" id="Coils"/>
    </source>
</evidence>
<dbReference type="InterPro" id="IPR036872">
    <property type="entry name" value="CH_dom_sf"/>
</dbReference>
<name>A0ABR2IF15_9EUKA</name>
<evidence type="ECO:0000313" key="5">
    <source>
        <dbReference type="Proteomes" id="UP001470230"/>
    </source>
</evidence>